<evidence type="ECO:0000313" key="2">
    <source>
        <dbReference type="Proteomes" id="UP000266841"/>
    </source>
</evidence>
<reference evidence="1 2" key="1">
    <citation type="journal article" date="2012" name="Genome Biol.">
        <title>Genome and low-iron response of an oceanic diatom adapted to chronic iron limitation.</title>
        <authorList>
            <person name="Lommer M."/>
            <person name="Specht M."/>
            <person name="Roy A.S."/>
            <person name="Kraemer L."/>
            <person name="Andreson R."/>
            <person name="Gutowska M.A."/>
            <person name="Wolf J."/>
            <person name="Bergner S.V."/>
            <person name="Schilhabel M.B."/>
            <person name="Klostermeier U.C."/>
            <person name="Beiko R.G."/>
            <person name="Rosenstiel P."/>
            <person name="Hippler M."/>
            <person name="Laroche J."/>
        </authorList>
    </citation>
    <scope>NUCLEOTIDE SEQUENCE [LARGE SCALE GENOMIC DNA]</scope>
    <source>
        <strain evidence="1 2">CCMP1005</strain>
    </source>
</reference>
<evidence type="ECO:0000313" key="1">
    <source>
        <dbReference type="EMBL" id="EJK43870.1"/>
    </source>
</evidence>
<dbReference type="Proteomes" id="UP000266841">
    <property type="component" value="Unassembled WGS sequence"/>
</dbReference>
<keyword evidence="2" id="KW-1185">Reference proteome</keyword>
<gene>
    <name evidence="1" type="ORF">THAOC_37643</name>
</gene>
<accession>K0QYJ7</accession>
<proteinExistence type="predicted"/>
<feature type="non-terminal residue" evidence="1">
    <location>
        <position position="59"/>
    </location>
</feature>
<name>K0QYJ7_THAOC</name>
<sequence>MTAYAKRSGQVCLLTIQEDGPISADTAAEVIHNVFQQMSFKTSRKAQRSSLELTDAEIA</sequence>
<comment type="caution">
    <text evidence="1">The sequence shown here is derived from an EMBL/GenBank/DDBJ whole genome shotgun (WGS) entry which is preliminary data.</text>
</comment>
<dbReference type="EMBL" id="AGNL01050519">
    <property type="protein sequence ID" value="EJK43870.1"/>
    <property type="molecule type" value="Genomic_DNA"/>
</dbReference>
<protein>
    <submittedName>
        <fullName evidence="1">Uncharacterized protein</fullName>
    </submittedName>
</protein>
<dbReference type="AlphaFoldDB" id="K0QYJ7"/>
<organism evidence="1 2">
    <name type="scientific">Thalassiosira oceanica</name>
    <name type="common">Marine diatom</name>
    <dbReference type="NCBI Taxonomy" id="159749"/>
    <lineage>
        <taxon>Eukaryota</taxon>
        <taxon>Sar</taxon>
        <taxon>Stramenopiles</taxon>
        <taxon>Ochrophyta</taxon>
        <taxon>Bacillariophyta</taxon>
        <taxon>Coscinodiscophyceae</taxon>
        <taxon>Thalassiosirophycidae</taxon>
        <taxon>Thalassiosirales</taxon>
        <taxon>Thalassiosiraceae</taxon>
        <taxon>Thalassiosira</taxon>
    </lineage>
</organism>